<feature type="compositionally biased region" description="Acidic residues" evidence="1">
    <location>
        <begin position="20"/>
        <end position="29"/>
    </location>
</feature>
<evidence type="ECO:0000256" key="2">
    <source>
        <dbReference type="SAM" id="Phobius"/>
    </source>
</evidence>
<organism evidence="4">
    <name type="scientific">Micromonas pusilla (strain CCMP1545)</name>
    <name type="common">Picoplanktonic green alga</name>
    <dbReference type="NCBI Taxonomy" id="564608"/>
    <lineage>
        <taxon>Eukaryota</taxon>
        <taxon>Viridiplantae</taxon>
        <taxon>Chlorophyta</taxon>
        <taxon>Mamiellophyceae</taxon>
        <taxon>Mamiellales</taxon>
        <taxon>Mamiellaceae</taxon>
        <taxon>Micromonas</taxon>
    </lineage>
</organism>
<keyword evidence="4" id="KW-1185">Reference proteome</keyword>
<dbReference type="GeneID" id="9687783"/>
<proteinExistence type="predicted"/>
<dbReference type="OrthoDB" id="502714at2759"/>
<keyword evidence="2" id="KW-0812">Transmembrane</keyword>
<keyword evidence="2" id="KW-0472">Membrane</keyword>
<gene>
    <name evidence="3" type="ORF">MICPUCDRAFT_52089</name>
</gene>
<dbReference type="AlphaFoldDB" id="C1N398"/>
<sequence length="437" mass="47892">MAGSLMGESSDEPPARGDGDESDDDGVDDDDLDNKLIDGVFALRLADEAHAKKTRAREAKALFWHDVYVFWTTALIAVPALVTVFALAIGAAAAEAEGWSFENGYLYVFSMLLDMPISLSDENPETKGGKATDIVAASWAWALLGAFIALVGNLNSIKRLAAAVEGFRVVWEKFFLCLCRVDRDADDGMEDLNAEESANIARVDELVESVDALVKKRAAADAAFVAAVRRKARFNLPAAARDARARREKRKDRRELSADVFTLVAGVFFVVPLLALGFSWALGAVFAEIEGWRTKIGFYYVLSQVFSRKNVYRTGPTTELPTGGLYYLRPTTTDGKIFGVFIALLAWSLIGTFVGIIVNLNVISRFVRWLESGGNRWRRLFKVKTPLEDFEGDASREDDVAMRDAARTLGEIHAEMTSARAELLGLIAAAGMPKNKA</sequence>
<accession>C1N398</accession>
<reference evidence="3 4" key="1">
    <citation type="journal article" date="2009" name="Science">
        <title>Green evolution and dynamic adaptations revealed by genomes of the marine picoeukaryotes Micromonas.</title>
        <authorList>
            <person name="Worden A.Z."/>
            <person name="Lee J.H."/>
            <person name="Mock T."/>
            <person name="Rouze P."/>
            <person name="Simmons M.P."/>
            <person name="Aerts A.L."/>
            <person name="Allen A.E."/>
            <person name="Cuvelier M.L."/>
            <person name="Derelle E."/>
            <person name="Everett M.V."/>
            <person name="Foulon E."/>
            <person name="Grimwood J."/>
            <person name="Gundlach H."/>
            <person name="Henrissat B."/>
            <person name="Napoli C."/>
            <person name="McDonald S.M."/>
            <person name="Parker M.S."/>
            <person name="Rombauts S."/>
            <person name="Salamov A."/>
            <person name="Von Dassow P."/>
            <person name="Badger J.H."/>
            <person name="Coutinho P.M."/>
            <person name="Demir E."/>
            <person name="Dubchak I."/>
            <person name="Gentemann C."/>
            <person name="Eikrem W."/>
            <person name="Gready J.E."/>
            <person name="John U."/>
            <person name="Lanier W."/>
            <person name="Lindquist E.A."/>
            <person name="Lucas S."/>
            <person name="Mayer K.F."/>
            <person name="Moreau H."/>
            <person name="Not F."/>
            <person name="Otillar R."/>
            <person name="Panaud O."/>
            <person name="Pangilinan J."/>
            <person name="Paulsen I."/>
            <person name="Piegu B."/>
            <person name="Poliakov A."/>
            <person name="Robbens S."/>
            <person name="Schmutz J."/>
            <person name="Toulza E."/>
            <person name="Wyss T."/>
            <person name="Zelensky A."/>
            <person name="Zhou K."/>
            <person name="Armbrust E.V."/>
            <person name="Bhattacharya D."/>
            <person name="Goodenough U.W."/>
            <person name="Van de Peer Y."/>
            <person name="Grigoriev I.V."/>
        </authorList>
    </citation>
    <scope>NUCLEOTIDE SEQUENCE [LARGE SCALE GENOMIC DNA]</scope>
    <source>
        <strain evidence="3 4">CCMP1545</strain>
    </source>
</reference>
<protein>
    <submittedName>
        <fullName evidence="3">Predicted protein</fullName>
    </submittedName>
</protein>
<feature type="transmembrane region" description="Helical" evidence="2">
    <location>
        <begin position="68"/>
        <end position="92"/>
    </location>
</feature>
<evidence type="ECO:0000313" key="4">
    <source>
        <dbReference type="Proteomes" id="UP000001876"/>
    </source>
</evidence>
<dbReference type="Proteomes" id="UP000001876">
    <property type="component" value="Unassembled WGS sequence"/>
</dbReference>
<evidence type="ECO:0000313" key="3">
    <source>
        <dbReference type="EMBL" id="EEH53390.1"/>
    </source>
</evidence>
<dbReference type="EMBL" id="GG663746">
    <property type="protein sequence ID" value="EEH53390.1"/>
    <property type="molecule type" value="Genomic_DNA"/>
</dbReference>
<feature type="transmembrane region" description="Helical" evidence="2">
    <location>
        <begin position="256"/>
        <end position="282"/>
    </location>
</feature>
<dbReference type="RefSeq" id="XP_003062571.1">
    <property type="nucleotide sequence ID" value="XM_003062525.1"/>
</dbReference>
<feature type="region of interest" description="Disordered" evidence="1">
    <location>
        <begin position="1"/>
        <end position="29"/>
    </location>
</feature>
<evidence type="ECO:0000256" key="1">
    <source>
        <dbReference type="SAM" id="MobiDB-lite"/>
    </source>
</evidence>
<keyword evidence="2" id="KW-1133">Transmembrane helix</keyword>
<dbReference type="KEGG" id="mpp:MICPUCDRAFT_52089"/>
<feature type="transmembrane region" description="Helical" evidence="2">
    <location>
        <begin position="337"/>
        <end position="360"/>
    </location>
</feature>
<feature type="transmembrane region" description="Helical" evidence="2">
    <location>
        <begin position="131"/>
        <end position="151"/>
    </location>
</feature>
<name>C1N398_MICPC</name>